<dbReference type="InterPro" id="IPR014710">
    <property type="entry name" value="RmlC-like_jellyroll"/>
</dbReference>
<dbReference type="RefSeq" id="WP_118325155.1">
    <property type="nucleotide sequence ID" value="NZ_CATXNH010000041.1"/>
</dbReference>
<reference evidence="3 4" key="1">
    <citation type="submission" date="2018-08" db="EMBL/GenBank/DDBJ databases">
        <title>A genome reference for cultivated species of the human gut microbiota.</title>
        <authorList>
            <person name="Zou Y."/>
            <person name="Xue W."/>
            <person name="Luo G."/>
        </authorList>
    </citation>
    <scope>NUCLEOTIDE SEQUENCE [LARGE SCALE GENOMIC DNA]</scope>
    <source>
        <strain evidence="3 4">AF15-20</strain>
    </source>
</reference>
<dbReference type="Proteomes" id="UP000265489">
    <property type="component" value="Unassembled WGS sequence"/>
</dbReference>
<sequence length="117" mass="12537">MSNYTKTNVGNEGRAELHETLSLTGAEVSINSLPAGASVPFVHSHKNNEEIYGILDGKGTAIIDGDTVEITAGDWLKISPAAKRQFFAASDSSITYICIQVKENSLDGFTVDDAIIY</sequence>
<dbReference type="InterPro" id="IPR011051">
    <property type="entry name" value="RmlC_Cupin_sf"/>
</dbReference>
<dbReference type="PANTHER" id="PTHR35848:SF6">
    <property type="entry name" value="CUPIN TYPE-2 DOMAIN-CONTAINING PROTEIN"/>
    <property type="match status" value="1"/>
</dbReference>
<evidence type="ECO:0000313" key="4">
    <source>
        <dbReference type="Proteomes" id="UP000265489"/>
    </source>
</evidence>
<keyword evidence="1" id="KW-0479">Metal-binding</keyword>
<feature type="domain" description="Cupin type-2" evidence="2">
    <location>
        <begin position="33"/>
        <end position="99"/>
    </location>
</feature>
<organism evidence="3 4">
    <name type="scientific">Holdemanella biformis</name>
    <dbReference type="NCBI Taxonomy" id="1735"/>
    <lineage>
        <taxon>Bacteria</taxon>
        <taxon>Bacillati</taxon>
        <taxon>Bacillota</taxon>
        <taxon>Erysipelotrichia</taxon>
        <taxon>Erysipelotrichales</taxon>
        <taxon>Erysipelotrichaceae</taxon>
        <taxon>Holdemanella</taxon>
    </lineage>
</organism>
<dbReference type="AlphaFoldDB" id="A0A395WC20"/>
<dbReference type="InterPro" id="IPR051610">
    <property type="entry name" value="GPI/OXD"/>
</dbReference>
<dbReference type="InterPro" id="IPR013096">
    <property type="entry name" value="Cupin_2"/>
</dbReference>
<dbReference type="SUPFAM" id="SSF51182">
    <property type="entry name" value="RmlC-like cupins"/>
    <property type="match status" value="1"/>
</dbReference>
<proteinExistence type="predicted"/>
<accession>A0A395WC20</accession>
<dbReference type="GeneID" id="66578732"/>
<dbReference type="PANTHER" id="PTHR35848">
    <property type="entry name" value="OXALATE-BINDING PROTEIN"/>
    <property type="match status" value="1"/>
</dbReference>
<protein>
    <submittedName>
        <fullName evidence="3">Cupin domain-containing protein</fullName>
    </submittedName>
</protein>
<evidence type="ECO:0000259" key="2">
    <source>
        <dbReference type="Pfam" id="PF07883"/>
    </source>
</evidence>
<dbReference type="GO" id="GO:0046872">
    <property type="term" value="F:metal ion binding"/>
    <property type="evidence" value="ECO:0007669"/>
    <property type="project" value="UniProtKB-KW"/>
</dbReference>
<evidence type="ECO:0000313" key="3">
    <source>
        <dbReference type="EMBL" id="RGU91490.1"/>
    </source>
</evidence>
<dbReference type="Pfam" id="PF07883">
    <property type="entry name" value="Cupin_2"/>
    <property type="match status" value="1"/>
</dbReference>
<comment type="caution">
    <text evidence="3">The sequence shown here is derived from an EMBL/GenBank/DDBJ whole genome shotgun (WGS) entry which is preliminary data.</text>
</comment>
<dbReference type="Gene3D" id="2.60.120.10">
    <property type="entry name" value="Jelly Rolls"/>
    <property type="match status" value="1"/>
</dbReference>
<gene>
    <name evidence="3" type="ORF">DWW32_06370</name>
</gene>
<evidence type="ECO:0000256" key="1">
    <source>
        <dbReference type="ARBA" id="ARBA00022723"/>
    </source>
</evidence>
<name>A0A395WC20_9FIRM</name>
<dbReference type="CDD" id="cd06985">
    <property type="entry name" value="cupin_BF4112"/>
    <property type="match status" value="1"/>
</dbReference>
<dbReference type="EMBL" id="QRYQ01000010">
    <property type="protein sequence ID" value="RGU91490.1"/>
    <property type="molecule type" value="Genomic_DNA"/>
</dbReference>